<proteinExistence type="predicted"/>
<keyword evidence="1" id="KW-0520">NAD</keyword>
<dbReference type="PANTHER" id="PTHR43574">
    <property type="entry name" value="EPIMERASE-RELATED"/>
    <property type="match status" value="1"/>
</dbReference>
<name>A0ABT3A0R7_9RHOB</name>
<evidence type="ECO:0000256" key="1">
    <source>
        <dbReference type="ARBA" id="ARBA00023027"/>
    </source>
</evidence>
<dbReference type="InterPro" id="IPR036291">
    <property type="entry name" value="NAD(P)-bd_dom_sf"/>
</dbReference>
<protein>
    <submittedName>
        <fullName evidence="2">SDR family oxidoreductase</fullName>
    </submittedName>
</protein>
<dbReference type="RefSeq" id="WP_263847883.1">
    <property type="nucleotide sequence ID" value="NZ_JAOWKW010000007.1"/>
</dbReference>
<accession>A0ABT3A0R7</accession>
<dbReference type="EMBL" id="JAOWKW010000007">
    <property type="protein sequence ID" value="MCV2879150.1"/>
    <property type="molecule type" value="Genomic_DNA"/>
</dbReference>
<evidence type="ECO:0000313" key="2">
    <source>
        <dbReference type="EMBL" id="MCV2879150.1"/>
    </source>
</evidence>
<keyword evidence="3" id="KW-1185">Reference proteome</keyword>
<sequence>MKTLLSIGHGYSAQELAKILLPQGWRIIGTTRSAEKAEALRATGIEALIWPGDPLPLSEVTHLLTSVAPDDDGDPVLRAHGAEIAAAAPHLEWAGYLSTVGVYGDHGGEWVDEDTALTPATKRGKARVLAEAEWLAVPGLNPHIFRLAGIYGPGRGPFAKVRAGTARRIVKPGQVFSRIHVTDIARVLAASIARPDPGRIYNVCDDEPAPPEDVLSLAAAMLNLPEPPMVPYDEAAMSPMARSFYAESKRCRNDRIKQELGVSLLYPDYRAGLAALLQSD</sequence>
<evidence type="ECO:0000313" key="3">
    <source>
        <dbReference type="Proteomes" id="UP001526166"/>
    </source>
</evidence>
<dbReference type="Proteomes" id="UP001526166">
    <property type="component" value="Unassembled WGS sequence"/>
</dbReference>
<comment type="caution">
    <text evidence="2">The sequence shown here is derived from an EMBL/GenBank/DDBJ whole genome shotgun (WGS) entry which is preliminary data.</text>
</comment>
<dbReference type="CDD" id="cd05266">
    <property type="entry name" value="SDR_a4"/>
    <property type="match status" value="1"/>
</dbReference>
<dbReference type="Gene3D" id="3.40.50.720">
    <property type="entry name" value="NAD(P)-binding Rossmann-like Domain"/>
    <property type="match status" value="1"/>
</dbReference>
<dbReference type="SUPFAM" id="SSF51735">
    <property type="entry name" value="NAD(P)-binding Rossmann-fold domains"/>
    <property type="match status" value="1"/>
</dbReference>
<organism evidence="2 3">
    <name type="scientific">Sedimentimonas flavescens</name>
    <dbReference type="NCBI Taxonomy" id="2851012"/>
    <lineage>
        <taxon>Bacteria</taxon>
        <taxon>Pseudomonadati</taxon>
        <taxon>Pseudomonadota</taxon>
        <taxon>Alphaproteobacteria</taxon>
        <taxon>Rhodobacterales</taxon>
        <taxon>Rhodobacter group</taxon>
        <taxon>Sedimentimonas</taxon>
    </lineage>
</organism>
<gene>
    <name evidence="2" type="ORF">OE699_09810</name>
</gene>
<reference evidence="2 3" key="1">
    <citation type="submission" date="2022-10" db="EMBL/GenBank/DDBJ databases">
        <title>Sinirhodobacter sp. nov., isolated from ocean surface sediments.</title>
        <authorList>
            <person name="He W."/>
            <person name="Wang L."/>
            <person name="Zhang D.-F."/>
        </authorList>
    </citation>
    <scope>NUCLEOTIDE SEQUENCE [LARGE SCALE GENOMIC DNA]</scope>
    <source>
        <strain evidence="2 3">WL0115</strain>
    </source>
</reference>